<comment type="caution">
    <text evidence="6">The sequence shown here is derived from an EMBL/GenBank/DDBJ whole genome shotgun (WGS) entry which is preliminary data.</text>
</comment>
<dbReference type="Pfam" id="PF06179">
    <property type="entry name" value="Med22"/>
    <property type="match status" value="1"/>
</dbReference>
<dbReference type="InterPro" id="IPR009332">
    <property type="entry name" value="Med22"/>
</dbReference>
<gene>
    <name evidence="6" type="ORF">M0812_02467</name>
</gene>
<evidence type="ECO:0000313" key="7">
    <source>
        <dbReference type="Proteomes" id="UP001146793"/>
    </source>
</evidence>
<evidence type="ECO:0000256" key="5">
    <source>
        <dbReference type="SAM" id="MobiDB-lite"/>
    </source>
</evidence>
<dbReference type="AlphaFoldDB" id="A0AAV7YS90"/>
<comment type="subcellular location">
    <subcellularLocation>
        <location evidence="1">Nucleus</location>
    </subcellularLocation>
</comment>
<evidence type="ECO:0000256" key="3">
    <source>
        <dbReference type="ARBA" id="ARBA00023163"/>
    </source>
</evidence>
<proteinExistence type="predicted"/>
<protein>
    <submittedName>
        <fullName evidence="6">Mediator of RNA polymerase ii transcription subunit</fullName>
    </submittedName>
</protein>
<evidence type="ECO:0000256" key="1">
    <source>
        <dbReference type="ARBA" id="ARBA00004123"/>
    </source>
</evidence>
<accession>A0AAV7YS90</accession>
<dbReference type="PANTHER" id="PTHR12434:SF6">
    <property type="entry name" value="MEDIATOR OF RNA POLYMERASE II TRANSCRIPTION SUBUNIT 22"/>
    <property type="match status" value="1"/>
</dbReference>
<reference evidence="6" key="1">
    <citation type="submission" date="2022-08" db="EMBL/GenBank/DDBJ databases">
        <title>Novel sulphate-reducing endosymbionts in the free-living metamonad Anaeramoeba.</title>
        <authorList>
            <person name="Jerlstrom-Hultqvist J."/>
            <person name="Cepicka I."/>
            <person name="Gallot-Lavallee L."/>
            <person name="Salas-Leiva D."/>
            <person name="Curtis B.A."/>
            <person name="Zahonova K."/>
            <person name="Pipaliya S."/>
            <person name="Dacks J."/>
            <person name="Roger A.J."/>
        </authorList>
    </citation>
    <scope>NUCLEOTIDE SEQUENCE</scope>
    <source>
        <strain evidence="6">Busselton2</strain>
    </source>
</reference>
<keyword evidence="4" id="KW-0539">Nucleus</keyword>
<dbReference type="GO" id="GO:0003712">
    <property type="term" value="F:transcription coregulator activity"/>
    <property type="evidence" value="ECO:0007669"/>
    <property type="project" value="InterPro"/>
</dbReference>
<dbReference type="GO" id="GO:0016592">
    <property type="term" value="C:mediator complex"/>
    <property type="evidence" value="ECO:0007669"/>
    <property type="project" value="InterPro"/>
</dbReference>
<dbReference type="PANTHER" id="PTHR12434">
    <property type="entry name" value="MEDIATOR OF RNA POLYMERASE II TRANSCRIPTION SUBUNIT 22"/>
    <property type="match status" value="1"/>
</dbReference>
<evidence type="ECO:0000256" key="4">
    <source>
        <dbReference type="ARBA" id="ARBA00023242"/>
    </source>
</evidence>
<sequence>MTQMILKNVDREFETMINSMENIFQTAKINENPNNSRELVELSILSTKIINSAERLLETVFEMKQMAILNDDQSIINSIKEKISRYNEGKTKNDQILLQMKTEVSHLLYQLEETLYDPFDGISKSEEEKNKMENEKNEEN</sequence>
<dbReference type="GO" id="GO:0006357">
    <property type="term" value="P:regulation of transcription by RNA polymerase II"/>
    <property type="evidence" value="ECO:0007669"/>
    <property type="project" value="InterPro"/>
</dbReference>
<name>A0AAV7YS90_9EUKA</name>
<dbReference type="EMBL" id="JANTQA010000048">
    <property type="protein sequence ID" value="KAJ3430795.1"/>
    <property type="molecule type" value="Genomic_DNA"/>
</dbReference>
<organism evidence="6 7">
    <name type="scientific">Anaeramoeba flamelloides</name>
    <dbReference type="NCBI Taxonomy" id="1746091"/>
    <lineage>
        <taxon>Eukaryota</taxon>
        <taxon>Metamonada</taxon>
        <taxon>Anaeramoebidae</taxon>
        <taxon>Anaeramoeba</taxon>
    </lineage>
</organism>
<dbReference type="Proteomes" id="UP001146793">
    <property type="component" value="Unassembled WGS sequence"/>
</dbReference>
<keyword evidence="3" id="KW-0804">Transcription</keyword>
<feature type="region of interest" description="Disordered" evidence="5">
    <location>
        <begin position="120"/>
        <end position="140"/>
    </location>
</feature>
<keyword evidence="2" id="KW-0805">Transcription regulation</keyword>
<evidence type="ECO:0000313" key="6">
    <source>
        <dbReference type="EMBL" id="KAJ3430795.1"/>
    </source>
</evidence>
<evidence type="ECO:0000256" key="2">
    <source>
        <dbReference type="ARBA" id="ARBA00023015"/>
    </source>
</evidence>
<feature type="compositionally biased region" description="Basic and acidic residues" evidence="5">
    <location>
        <begin position="123"/>
        <end position="140"/>
    </location>
</feature>